<dbReference type="PANTHER" id="PTHR15092">
    <property type="entry name" value="POLY A -SPECIFIC RIBONUCLEASE/TARGET OF EGR1, MEMBER 1"/>
    <property type="match status" value="1"/>
</dbReference>
<gene>
    <name evidence="3" type="ORF">ILEXP_LOCUS40802</name>
</gene>
<name>A0ABC8TPY9_9AQUA</name>
<evidence type="ECO:0000313" key="4">
    <source>
        <dbReference type="Proteomes" id="UP001642360"/>
    </source>
</evidence>
<dbReference type="InterPro" id="IPR012337">
    <property type="entry name" value="RNaseH-like_sf"/>
</dbReference>
<dbReference type="PANTHER" id="PTHR15092:SF42">
    <property type="entry name" value="POLY(A)-SPECIFIC RIBONUCLEASE PARN-LIKE"/>
    <property type="match status" value="1"/>
</dbReference>
<organism evidence="3 4">
    <name type="scientific">Ilex paraguariensis</name>
    <name type="common">yerba mate</name>
    <dbReference type="NCBI Taxonomy" id="185542"/>
    <lineage>
        <taxon>Eukaryota</taxon>
        <taxon>Viridiplantae</taxon>
        <taxon>Streptophyta</taxon>
        <taxon>Embryophyta</taxon>
        <taxon>Tracheophyta</taxon>
        <taxon>Spermatophyta</taxon>
        <taxon>Magnoliopsida</taxon>
        <taxon>eudicotyledons</taxon>
        <taxon>Gunneridae</taxon>
        <taxon>Pentapetalae</taxon>
        <taxon>asterids</taxon>
        <taxon>campanulids</taxon>
        <taxon>Aquifoliales</taxon>
        <taxon>Aquifoliaceae</taxon>
        <taxon>Ilex</taxon>
    </lineage>
</organism>
<dbReference type="AlphaFoldDB" id="A0ABC8TPY9"/>
<comment type="caution">
    <text evidence="3">The sequence shown here is derived from an EMBL/GenBank/DDBJ whole genome shotgun (WGS) entry which is preliminary data.</text>
</comment>
<dbReference type="InterPro" id="IPR036397">
    <property type="entry name" value="RNaseH_sf"/>
</dbReference>
<accession>A0ABC8TPY9</accession>
<dbReference type="InterPro" id="IPR006941">
    <property type="entry name" value="RNase_CAF1"/>
</dbReference>
<evidence type="ECO:0000313" key="3">
    <source>
        <dbReference type="EMBL" id="CAK9171249.1"/>
    </source>
</evidence>
<proteinExistence type="inferred from homology"/>
<protein>
    <submittedName>
        <fullName evidence="3">Uncharacterized protein</fullName>
    </submittedName>
</protein>
<comment type="cofactor">
    <cofactor evidence="1">
        <name>a divalent metal cation</name>
        <dbReference type="ChEBI" id="CHEBI:60240"/>
    </cofactor>
</comment>
<dbReference type="Proteomes" id="UP001642360">
    <property type="component" value="Unassembled WGS sequence"/>
</dbReference>
<reference evidence="3 4" key="1">
    <citation type="submission" date="2024-02" db="EMBL/GenBank/DDBJ databases">
        <authorList>
            <person name="Vignale AGUSTIN F."/>
            <person name="Sosa J E."/>
            <person name="Modenutti C."/>
        </authorList>
    </citation>
    <scope>NUCLEOTIDE SEQUENCE [LARGE SCALE GENOMIC DNA]</scope>
</reference>
<dbReference type="Gene3D" id="3.30.420.10">
    <property type="entry name" value="Ribonuclease H-like superfamily/Ribonuclease H"/>
    <property type="match status" value="1"/>
</dbReference>
<dbReference type="SUPFAM" id="SSF53098">
    <property type="entry name" value="Ribonuclease H-like"/>
    <property type="match status" value="1"/>
</dbReference>
<keyword evidence="4" id="KW-1185">Reference proteome</keyword>
<dbReference type="InterPro" id="IPR051181">
    <property type="entry name" value="CAF1_poly(A)_ribonucleases"/>
</dbReference>
<comment type="similarity">
    <text evidence="2">Belongs to the CAF1 family.</text>
</comment>
<evidence type="ECO:0000256" key="1">
    <source>
        <dbReference type="ARBA" id="ARBA00001968"/>
    </source>
</evidence>
<dbReference type="EMBL" id="CAUOFW020005691">
    <property type="protein sequence ID" value="CAK9171249.1"/>
    <property type="molecule type" value="Genomic_DNA"/>
</dbReference>
<sequence>MVLAEMASWYPLLQRRYLCTKISKTTSSVHHHNRWTIKQVTKSNFPDSLEDIKSHLRDSRFVAVSMQTTGSYSSPWHRVLPVDTSETAYLKAKYAAERFQILQFAVCPFSVRASKLIAHP</sequence>
<evidence type="ECO:0000256" key="2">
    <source>
        <dbReference type="ARBA" id="ARBA00008372"/>
    </source>
</evidence>
<dbReference type="Pfam" id="PF04857">
    <property type="entry name" value="CAF1"/>
    <property type="match status" value="1"/>
</dbReference>